<dbReference type="InterPro" id="IPR003399">
    <property type="entry name" value="Mce/MlaD"/>
</dbReference>
<evidence type="ECO:0000256" key="1">
    <source>
        <dbReference type="SAM" id="MobiDB-lite"/>
    </source>
</evidence>
<dbReference type="InterPro" id="IPR052336">
    <property type="entry name" value="MlaD_Phospholipid_Transporter"/>
</dbReference>
<accession>A0ABX3VRR1</accession>
<evidence type="ECO:0000313" key="4">
    <source>
        <dbReference type="EMBL" id="ORW32756.1"/>
    </source>
</evidence>
<feature type="region of interest" description="Disordered" evidence="1">
    <location>
        <begin position="409"/>
        <end position="468"/>
    </location>
</feature>
<keyword evidence="2" id="KW-1133">Transmembrane helix</keyword>
<evidence type="ECO:0000256" key="2">
    <source>
        <dbReference type="SAM" id="Phobius"/>
    </source>
</evidence>
<organism evidence="4 5">
    <name type="scientific">Mycobacterium paraense</name>
    <dbReference type="NCBI Taxonomy" id="767916"/>
    <lineage>
        <taxon>Bacteria</taxon>
        <taxon>Bacillati</taxon>
        <taxon>Actinomycetota</taxon>
        <taxon>Actinomycetes</taxon>
        <taxon>Mycobacteriales</taxon>
        <taxon>Mycobacteriaceae</taxon>
        <taxon>Mycobacterium</taxon>
        <taxon>Mycobacterium simiae complex</taxon>
    </lineage>
</organism>
<dbReference type="InterPro" id="IPR005693">
    <property type="entry name" value="Mce"/>
</dbReference>
<keyword evidence="5" id="KW-1185">Reference proteome</keyword>
<dbReference type="Proteomes" id="UP000193801">
    <property type="component" value="Unassembled WGS sequence"/>
</dbReference>
<dbReference type="Pfam" id="PF02470">
    <property type="entry name" value="MlaD"/>
    <property type="match status" value="1"/>
</dbReference>
<sequence length="493" mass="52516">MRLSTRIILQLAVFGVVAVAGSLVMLLGYVDVPGRVFGVDRYRISVELPEAAGIYKNGNVTYRGTEVGQIQDVHLTSDGVEAVLDLDSRVSIPSDLKAEVHSVTALGEQYIALLPRNSTSRPLRNGDVIPRGQTVVPPPIDRLLDLTNHGLQAIPRGNLKTVIDESYTAIGGLGPELARIVNGSSKLAIDASANQESLTTLIDDAPAVLDSQTLSGDAVSRWAEHLSSVTRQLRDKDAAVAGVLDKGAPTAEQGRSFLQQLEPTLPVLLANLLSVSQVAVTFQPNLEQMLVLAPQGVAEAQAAIVPNLNVPGTFFAAHSLGLAFNLNLPPPCTTGFLPAQQRAAASVEDLPERPAGSLYCRVPQDSPFDIRGARNIPCETKPWKRAPTVKMCESDENYVPLNDGMYWKGDPNATYSGQDIPQLPPGSPPATAPTPPSRSPSPPQPPAVSVAQYDPATGTYIGPDGKPYTQANLAKGALHNRSWQSMLMPPEPK</sequence>
<name>A0ABX3VRR1_9MYCO</name>
<keyword evidence="2" id="KW-0472">Membrane</keyword>
<feature type="domain" description="Mce/MlaD" evidence="3">
    <location>
        <begin position="41"/>
        <end position="115"/>
    </location>
</feature>
<keyword evidence="2" id="KW-0812">Transmembrane</keyword>
<dbReference type="EMBL" id="LQPK01000006">
    <property type="protein sequence ID" value="ORW32756.1"/>
    <property type="molecule type" value="Genomic_DNA"/>
</dbReference>
<evidence type="ECO:0000313" key="5">
    <source>
        <dbReference type="Proteomes" id="UP000193801"/>
    </source>
</evidence>
<proteinExistence type="predicted"/>
<feature type="transmembrane region" description="Helical" evidence="2">
    <location>
        <begin position="7"/>
        <end position="30"/>
    </location>
</feature>
<comment type="caution">
    <text evidence="4">The sequence shown here is derived from an EMBL/GenBank/DDBJ whole genome shotgun (WGS) entry which is preliminary data.</text>
</comment>
<dbReference type="PANTHER" id="PTHR33371:SF16">
    <property type="entry name" value="MCE-FAMILY PROTEIN MCE3F"/>
    <property type="match status" value="1"/>
</dbReference>
<dbReference type="NCBIfam" id="TIGR00996">
    <property type="entry name" value="Mtu_fam_mce"/>
    <property type="match status" value="1"/>
</dbReference>
<evidence type="ECO:0000259" key="3">
    <source>
        <dbReference type="Pfam" id="PF02470"/>
    </source>
</evidence>
<protein>
    <submittedName>
        <fullName evidence="4">Mammalian cell entry protein</fullName>
    </submittedName>
</protein>
<dbReference type="RefSeq" id="WP_085093613.1">
    <property type="nucleotide sequence ID" value="NZ_LQPK01000006.1"/>
</dbReference>
<gene>
    <name evidence="4" type="ORF">AWB91_09710</name>
</gene>
<dbReference type="PANTHER" id="PTHR33371">
    <property type="entry name" value="INTERMEMBRANE PHOSPHOLIPID TRANSPORT SYSTEM BINDING PROTEIN MLAD-RELATED"/>
    <property type="match status" value="1"/>
</dbReference>
<feature type="compositionally biased region" description="Pro residues" evidence="1">
    <location>
        <begin position="422"/>
        <end position="446"/>
    </location>
</feature>
<reference evidence="4 5" key="1">
    <citation type="journal article" date="2015" name="Emerg. Microbes Infect.">
        <title>Characterization of 17 strains belonging to the Mycobacterium simiae complex and description of Mycobacterium paraense sp. nov.</title>
        <authorList>
            <person name="Fusco da Costa A.R."/>
            <person name="Fedrizzi T."/>
            <person name="Lopes M.L."/>
            <person name="Pecorari M."/>
            <person name="Oliveira da Costa W.L."/>
            <person name="Giacobazzi E."/>
            <person name="da Costa Bahia J.R."/>
            <person name="De Sanctis V."/>
            <person name="Batista Lima K.V."/>
            <person name="Bertorelli R."/>
            <person name="Grottola A."/>
            <person name="Fabio A."/>
            <person name="Mariottini A."/>
            <person name="Ferretti P."/>
            <person name="Di Leva F."/>
            <person name="Fregni Serpini G."/>
            <person name="Tagliazucchi S."/>
            <person name="Rumpianesi F."/>
            <person name="Jousson O."/>
            <person name="Segata N."/>
            <person name="Tortoli E."/>
        </authorList>
    </citation>
    <scope>NUCLEOTIDE SEQUENCE [LARGE SCALE GENOMIC DNA]</scope>
    <source>
        <strain evidence="4 5">FI-07156</strain>
    </source>
</reference>